<gene>
    <name evidence="4" type="ORF">FHS27_004509</name>
</gene>
<feature type="domain" description="Dienelactone hydrolase" evidence="2">
    <location>
        <begin position="219"/>
        <end position="312"/>
    </location>
</feature>
<evidence type="ECO:0000259" key="2">
    <source>
        <dbReference type="Pfam" id="PF01738"/>
    </source>
</evidence>
<proteinExistence type="predicted"/>
<dbReference type="EMBL" id="JACHXU010000017">
    <property type="protein sequence ID" value="MBB3208677.1"/>
    <property type="molecule type" value="Genomic_DNA"/>
</dbReference>
<evidence type="ECO:0000256" key="1">
    <source>
        <dbReference type="SAM" id="SignalP"/>
    </source>
</evidence>
<name>A0A7W5E2M0_9BACT</name>
<dbReference type="GO" id="GO:0005975">
    <property type="term" value="P:carbohydrate metabolic process"/>
    <property type="evidence" value="ECO:0007669"/>
    <property type="project" value="InterPro"/>
</dbReference>
<evidence type="ECO:0000313" key="4">
    <source>
        <dbReference type="EMBL" id="MBB3208677.1"/>
    </source>
</evidence>
<dbReference type="Pfam" id="PF01738">
    <property type="entry name" value="DLH"/>
    <property type="match status" value="1"/>
</dbReference>
<feature type="domain" description="Glycosyl hydrolase family 95 catalytic" evidence="3">
    <location>
        <begin position="930"/>
        <end position="1267"/>
    </location>
</feature>
<comment type="caution">
    <text evidence="4">The sequence shown here is derived from an EMBL/GenBank/DDBJ whole genome shotgun (WGS) entry which is preliminary data.</text>
</comment>
<feature type="chain" id="PRO_5031323196" evidence="1">
    <location>
        <begin position="23"/>
        <end position="1413"/>
    </location>
</feature>
<dbReference type="Pfam" id="PF22124">
    <property type="entry name" value="Glyco_hydro_95_cat"/>
    <property type="match status" value="1"/>
</dbReference>
<sequence>MKNRIIACLFVIIAGGWASLLAADDAMALRETLNPLANRGVPRSVEALWDGFDPRSEPLDVEILKEWEQEGVVLRVVRFRIGTFKGQKAMLAGVFGFPKGATNLPGLLQIHGGGQYADYRAPLANAKRGYATISISWAGRINAPDHKVTPAEVKLFWEDKTDHPKYRLTTDWGAVDGYHASSRNAANVFPKIPDPATWTLDDVKSPRNNSWFLCTLAARRAITFLEEQPQVDADRVGVYGHSMGGKLTVLTAGSDDRVKAAVPSCGGISDRYNDDPLFRATLGDDAYLKNIRCPILFQSPANDFHGRINDLQIALTEIKTEAWRATCSPHHNHQDTSNFEVAALLWFDQYLKGSFQWPKTPATELSLKAVPTFSVIPDQSKPVLAVDVFYTRQGQMDGKPDDRENTKAKFWHHAKAEMRDDVWVADLPLFGNERPLWVYANVLYSLDKPLSGAGYYYGTYTAEQFNVSSLMSIASAAELQAAQVKPTVQPSTMIETFEGDWQKEWFSYKLEDWARRTHKVYDPQWAAPPDSQLSIEVQTDSANSMVVGIDAFAAEVELRGGVDWQTIVLSKSDFMDAEGKSLEEWRGIRELRLGDQETLKGKEVRRSVGKRWNGATPKLRNLQWISVEADTEQSSDSASSSIRDQIDYPSFLGQMDMTWDRVPHRWEVAPYTGNGNVGFLFYQSNKDAKNVISIHAGRHDYYDHRLPHDGNENLWIYRSRLPLGRFQLKSKGNIVSADLRLSLWDAELTGTIQTDQGAYTVRGLSHSLDDVIYFETDAVGGESVEITWHPEEPMPPVRVTLDAGGGPKGGTWDRMRKAPLPMPPAPTLTESNGTHYCLQPLHDHRGETTTGWKVSGAKDGNQVLIASIHHSFPEHDSQETVEANLARADARLSDNSLFATHRDWWHEYYPLSFLTINDPEKEAFYWIQMYKFASATRGNGPVMDLMGPWYHNTFWPMVWGDLNVELQYWTHLTANRLDAGASLVNWFDKHEAQLFKNVPKHWEDSAGLATLFPQDLVASQGGTVPDMLCWILHDYWLHCEFAGDRKRMRDGLFPKIRGTVNSYRNYLSDNPVQSDDGKIHIKNSWSPEYPGGRGQDINFTIGLMRWALQTLLDINAEHELNDPLAPQWQQMLDNLVDFQIDENGLRVGKDIPFDTPHRHYSHLLPFYPLGVLTTDTDDGAQLLRTTLDHWLDVTFNSGIKVGAMPVTGYTATGAASMYAMLGDAEKAYEYLDFFIQHDRVSPTTMYAEGNPVIESPLSFATCIHDMLLQSTGGKIRVFPGTPERWSDVAFAQLRTQGAFLVTAKRKGGVTEFVKLQSEAGSPCLVKIDIPNPIISVNGGPAPEGVCRLTEQGFYDVAIEKGDAVTFSRVALKDADMKITPIFVSEKNRNLFGFNENTERLPGHRHYSKSPSKK</sequence>
<dbReference type="Proteomes" id="UP000536179">
    <property type="component" value="Unassembled WGS sequence"/>
</dbReference>
<dbReference type="GO" id="GO:0004560">
    <property type="term" value="F:alpha-L-fucosidase activity"/>
    <property type="evidence" value="ECO:0007669"/>
    <property type="project" value="TreeGrafter"/>
</dbReference>
<dbReference type="Gene3D" id="3.40.50.1820">
    <property type="entry name" value="alpha/beta hydrolase"/>
    <property type="match status" value="1"/>
</dbReference>
<reference evidence="4 5" key="1">
    <citation type="submission" date="2020-08" db="EMBL/GenBank/DDBJ databases">
        <title>Genomic Encyclopedia of Type Strains, Phase III (KMG-III): the genomes of soil and plant-associated and newly described type strains.</title>
        <authorList>
            <person name="Whitman W."/>
        </authorList>
    </citation>
    <scope>NUCLEOTIDE SEQUENCE [LARGE SCALE GENOMIC DNA]</scope>
    <source>
        <strain evidence="4 5">CECT 8075</strain>
    </source>
</reference>
<dbReference type="InterPro" id="IPR012341">
    <property type="entry name" value="6hp_glycosidase-like_sf"/>
</dbReference>
<dbReference type="PANTHER" id="PTHR31084:SF0">
    <property type="entry name" value="ALPHA-L-FUCOSIDASE 2"/>
    <property type="match status" value="1"/>
</dbReference>
<feature type="signal peptide" evidence="1">
    <location>
        <begin position="1"/>
        <end position="22"/>
    </location>
</feature>
<dbReference type="PANTHER" id="PTHR31084">
    <property type="entry name" value="ALPHA-L-FUCOSIDASE 2"/>
    <property type="match status" value="1"/>
</dbReference>
<accession>A0A7W5E2M0</accession>
<dbReference type="InterPro" id="IPR054363">
    <property type="entry name" value="GH95_cat"/>
</dbReference>
<keyword evidence="1" id="KW-0732">Signal</keyword>
<dbReference type="InterPro" id="IPR029058">
    <property type="entry name" value="AB_hydrolase_fold"/>
</dbReference>
<evidence type="ECO:0000259" key="3">
    <source>
        <dbReference type="Pfam" id="PF22124"/>
    </source>
</evidence>
<dbReference type="RefSeq" id="WP_246420466.1">
    <property type="nucleotide sequence ID" value="NZ_JACHXU010000017.1"/>
</dbReference>
<evidence type="ECO:0000313" key="5">
    <source>
        <dbReference type="Proteomes" id="UP000536179"/>
    </source>
</evidence>
<keyword evidence="5" id="KW-1185">Reference proteome</keyword>
<dbReference type="SUPFAM" id="SSF48208">
    <property type="entry name" value="Six-hairpin glycosidases"/>
    <property type="match status" value="1"/>
</dbReference>
<dbReference type="InterPro" id="IPR002925">
    <property type="entry name" value="Dienelactn_hydro"/>
</dbReference>
<dbReference type="SUPFAM" id="SSF53474">
    <property type="entry name" value="alpha/beta-Hydrolases"/>
    <property type="match status" value="1"/>
</dbReference>
<organism evidence="4 5">
    <name type="scientific">Aporhodopirellula rubra</name>
    <dbReference type="NCBI Taxonomy" id="980271"/>
    <lineage>
        <taxon>Bacteria</taxon>
        <taxon>Pseudomonadati</taxon>
        <taxon>Planctomycetota</taxon>
        <taxon>Planctomycetia</taxon>
        <taxon>Pirellulales</taxon>
        <taxon>Pirellulaceae</taxon>
        <taxon>Aporhodopirellula</taxon>
    </lineage>
</organism>
<dbReference type="InterPro" id="IPR008928">
    <property type="entry name" value="6-hairpin_glycosidase_sf"/>
</dbReference>
<dbReference type="Gene3D" id="1.50.10.10">
    <property type="match status" value="1"/>
</dbReference>
<protein>
    <submittedName>
        <fullName evidence="4">Pimeloyl-ACP methyl ester carboxylesterase</fullName>
    </submittedName>
</protein>